<reference evidence="5" key="1">
    <citation type="journal article" date="2018" name="Nat. Microbiol.">
        <title>Leveraging single-cell genomics to expand the fungal tree of life.</title>
        <authorList>
            <person name="Ahrendt S.R."/>
            <person name="Quandt C.A."/>
            <person name="Ciobanu D."/>
            <person name="Clum A."/>
            <person name="Salamov A."/>
            <person name="Andreopoulos B."/>
            <person name="Cheng J.F."/>
            <person name="Woyke T."/>
            <person name="Pelin A."/>
            <person name="Henrissat B."/>
            <person name="Reynolds N.K."/>
            <person name="Benny G.L."/>
            <person name="Smith M.E."/>
            <person name="James T.Y."/>
            <person name="Grigoriev I.V."/>
        </authorList>
    </citation>
    <scope>NUCLEOTIDE SEQUENCE [LARGE SCALE GENOMIC DNA]</scope>
    <source>
        <strain evidence="5">Baker2002</strain>
    </source>
</reference>
<evidence type="ECO:0000259" key="3">
    <source>
        <dbReference type="PROSITE" id="PS50114"/>
    </source>
</evidence>
<keyword evidence="1" id="KW-0479">Metal-binding</keyword>
<proteinExistence type="predicted"/>
<keyword evidence="5" id="KW-1185">Reference proteome</keyword>
<evidence type="ECO:0000313" key="4">
    <source>
        <dbReference type="EMBL" id="RKP33089.1"/>
    </source>
</evidence>
<dbReference type="GO" id="GO:0006355">
    <property type="term" value="P:regulation of DNA-templated transcription"/>
    <property type="evidence" value="ECO:0007669"/>
    <property type="project" value="InterPro"/>
</dbReference>
<dbReference type="SUPFAM" id="SSF57716">
    <property type="entry name" value="Glucocorticoid receptor-like (DNA-binding domain)"/>
    <property type="match status" value="1"/>
</dbReference>
<dbReference type="Pfam" id="PF00320">
    <property type="entry name" value="GATA"/>
    <property type="match status" value="1"/>
</dbReference>
<keyword evidence="1" id="KW-0862">Zinc</keyword>
<sequence length="231" mass="25680">MSKRCIPSFAELIRSCECKNEAFALRSPLRSADGALSAQTLRRETCTACQFTSVCKACPPKLVLPLPLTTTHSSKDVPELIQGYITQHKKLIFHFSRSRNELKDGSFPRTFPDESVDQLANKHQSASDTLLSIQKSCRSGTKRSSAVASYEKIRNYKPRSAAARKEDHSIVAFKIKAAEPQKCMFSKSQPLHVCLNRDFCLKSSTVCTQCGSTQTPEWRSEPSGSRTLCNA</sequence>
<dbReference type="CDD" id="cd00202">
    <property type="entry name" value="ZnF_GATA"/>
    <property type="match status" value="1"/>
</dbReference>
<dbReference type="InterPro" id="IPR000679">
    <property type="entry name" value="Znf_GATA"/>
</dbReference>
<evidence type="ECO:0000313" key="5">
    <source>
        <dbReference type="Proteomes" id="UP000268321"/>
    </source>
</evidence>
<evidence type="ECO:0000256" key="1">
    <source>
        <dbReference type="PROSITE-ProRule" id="PRU00094"/>
    </source>
</evidence>
<evidence type="ECO:0000256" key="2">
    <source>
        <dbReference type="SAM" id="MobiDB-lite"/>
    </source>
</evidence>
<dbReference type="InterPro" id="IPR013088">
    <property type="entry name" value="Znf_NHR/GATA"/>
</dbReference>
<organism evidence="4 5">
    <name type="scientific">Metschnikowia bicuspidata</name>
    <dbReference type="NCBI Taxonomy" id="27322"/>
    <lineage>
        <taxon>Eukaryota</taxon>
        <taxon>Fungi</taxon>
        <taxon>Dikarya</taxon>
        <taxon>Ascomycota</taxon>
        <taxon>Saccharomycotina</taxon>
        <taxon>Pichiomycetes</taxon>
        <taxon>Metschnikowiaceae</taxon>
        <taxon>Metschnikowia</taxon>
    </lineage>
</organism>
<dbReference type="Gene3D" id="3.30.50.10">
    <property type="entry name" value="Erythroid Transcription Factor GATA-1, subunit A"/>
    <property type="match status" value="1"/>
</dbReference>
<protein>
    <recommendedName>
        <fullName evidence="3">GATA-type domain-containing protein</fullName>
    </recommendedName>
</protein>
<dbReference type="GO" id="GO:0008270">
    <property type="term" value="F:zinc ion binding"/>
    <property type="evidence" value="ECO:0007669"/>
    <property type="project" value="UniProtKB-KW"/>
</dbReference>
<dbReference type="Proteomes" id="UP000268321">
    <property type="component" value="Unassembled WGS sequence"/>
</dbReference>
<keyword evidence="1" id="KW-0863">Zinc-finger</keyword>
<dbReference type="EMBL" id="ML004428">
    <property type="protein sequence ID" value="RKP33089.1"/>
    <property type="molecule type" value="Genomic_DNA"/>
</dbReference>
<feature type="region of interest" description="Disordered" evidence="2">
    <location>
        <begin position="211"/>
        <end position="231"/>
    </location>
</feature>
<dbReference type="PROSITE" id="PS50114">
    <property type="entry name" value="GATA_ZN_FINGER_2"/>
    <property type="match status" value="1"/>
</dbReference>
<dbReference type="AlphaFoldDB" id="A0A4V1J3S6"/>
<accession>A0A4V1J3S6</accession>
<gene>
    <name evidence="4" type="ORF">METBISCDRAFT_25269</name>
</gene>
<name>A0A4V1J3S6_9ASCO</name>
<dbReference type="GO" id="GO:0043565">
    <property type="term" value="F:sequence-specific DNA binding"/>
    <property type="evidence" value="ECO:0007669"/>
    <property type="project" value="InterPro"/>
</dbReference>
<dbReference type="OrthoDB" id="2162994at2759"/>
<feature type="domain" description="GATA-type" evidence="3">
    <location>
        <begin position="201"/>
        <end position="231"/>
    </location>
</feature>